<dbReference type="KEGG" id="marg:MARG145_0112"/>
<reference evidence="1" key="1">
    <citation type="submission" date="2022-11" db="EMBL/GenBank/DDBJ databases">
        <title>Draft genome of Mycoplasma arginini isolated from fly.</title>
        <authorList>
            <person name="Severgnini M."/>
            <person name="Gioia G."/>
            <person name="Cremonesi P."/>
            <person name="Moroni P."/>
            <person name="Addis M.F."/>
            <person name="Castiglioni B."/>
        </authorList>
    </citation>
    <scope>NUCLEOTIDE SEQUENCE</scope>
    <source>
        <strain evidence="1">QMP CG1-1632</strain>
    </source>
</reference>
<evidence type="ECO:0000313" key="2">
    <source>
        <dbReference type="Proteomes" id="UP001162175"/>
    </source>
</evidence>
<dbReference type="RefSeq" id="WP_060823267.1">
    <property type="nucleotide sequence ID" value="NZ_AP014657.1"/>
</dbReference>
<dbReference type="Proteomes" id="UP001162175">
    <property type="component" value="Unassembled WGS sequence"/>
</dbReference>
<gene>
    <name evidence="1" type="ORF">DCBHLPFO_00572</name>
</gene>
<accession>A0AA43QWH2</accession>
<protein>
    <submittedName>
        <fullName evidence="1">Uncharacterized protein</fullName>
    </submittedName>
</protein>
<comment type="caution">
    <text evidence="1">The sequence shown here is derived from an EMBL/GenBank/DDBJ whole genome shotgun (WGS) entry which is preliminary data.</text>
</comment>
<sequence length="226" mass="26895">MTNKNKKILFGTLAGVLIPSTILGFYFGGIAIHNYNTFTKPYLPKEYEKEDYEFDSKIISLNKEAEKYFSINENALKSKQISKIVKSDNEYYFVFNWVHRKCQVRNTNQDDYFSVMLKVNQNLFDDIFKELNDIEAQKNYTHIGRNENNVLWHYVNKFAFNSNQKQDYDAINKKLNCKHIFIKDKEPKFIFNLSVDYLNKKSSLEIKNLITKKNIEIEFKLEMKRA</sequence>
<proteinExistence type="predicted"/>
<dbReference type="AlphaFoldDB" id="A0AA43QWH2"/>
<evidence type="ECO:0000313" key="1">
    <source>
        <dbReference type="EMBL" id="MDI3349460.1"/>
    </source>
</evidence>
<name>A0AA43QWH2_MYCAR</name>
<organism evidence="1 2">
    <name type="scientific">Mycoplasmopsis arginini</name>
    <name type="common">Mycoplasma arginini</name>
    <dbReference type="NCBI Taxonomy" id="2094"/>
    <lineage>
        <taxon>Bacteria</taxon>
        <taxon>Bacillati</taxon>
        <taxon>Mycoplasmatota</taxon>
        <taxon>Mycoplasmoidales</taxon>
        <taxon>Metamycoplasmataceae</taxon>
        <taxon>Mycoplasmopsis</taxon>
    </lineage>
</organism>
<dbReference type="GeneID" id="80703247"/>
<dbReference type="EMBL" id="JAPFAR010000020">
    <property type="protein sequence ID" value="MDI3349460.1"/>
    <property type="molecule type" value="Genomic_DNA"/>
</dbReference>